<feature type="chain" id="PRO_5043355680" description="DUF4302 domain-containing protein" evidence="1">
    <location>
        <begin position="30"/>
        <end position="457"/>
    </location>
</feature>
<dbReference type="EMBL" id="AP031573">
    <property type="protein sequence ID" value="BFM44975.1"/>
    <property type="molecule type" value="Genomic_DNA"/>
</dbReference>
<dbReference type="AlphaFoldDB" id="A0AAT9H6A0"/>
<organism evidence="2">
    <name type="scientific">Flavobacterium sp. CFS9</name>
    <dbReference type="NCBI Taxonomy" id="3143118"/>
    <lineage>
        <taxon>Bacteria</taxon>
        <taxon>Pseudomonadati</taxon>
        <taxon>Bacteroidota</taxon>
        <taxon>Flavobacteriia</taxon>
        <taxon>Flavobacteriales</taxon>
        <taxon>Flavobacteriaceae</taxon>
        <taxon>Flavobacterium</taxon>
    </lineage>
</organism>
<reference evidence="2" key="1">
    <citation type="submission" date="2024-05" db="EMBL/GenBank/DDBJ databases">
        <title>Whole-Genome Sequence of CFS9, a Potential Fish Probiotic Isolated from the Body Surface of Silurus asotus.</title>
        <authorList>
            <person name="Kojima M."/>
            <person name="Tobioka K."/>
            <person name="Yokota K."/>
            <person name="Nakatani H."/>
            <person name="Hori K."/>
            <person name="Tamaru Y."/>
            <person name="Okazaki F."/>
        </authorList>
    </citation>
    <scope>NUCLEOTIDE SEQUENCE</scope>
    <source>
        <strain evidence="2">CFS9</strain>
    </source>
</reference>
<gene>
    <name evidence="2" type="ORF">CFS9_36160</name>
</gene>
<dbReference type="RefSeq" id="WP_369616040.1">
    <property type="nucleotide sequence ID" value="NZ_AP031573.1"/>
</dbReference>
<dbReference type="PROSITE" id="PS51257">
    <property type="entry name" value="PROKAR_LIPOPROTEIN"/>
    <property type="match status" value="1"/>
</dbReference>
<feature type="signal peptide" evidence="1">
    <location>
        <begin position="1"/>
        <end position="29"/>
    </location>
</feature>
<name>A0AAT9H6A0_9FLAO</name>
<proteinExistence type="predicted"/>
<evidence type="ECO:0008006" key="3">
    <source>
        <dbReference type="Google" id="ProtNLM"/>
    </source>
</evidence>
<evidence type="ECO:0000256" key="1">
    <source>
        <dbReference type="SAM" id="SignalP"/>
    </source>
</evidence>
<dbReference type="InterPro" id="IPR025396">
    <property type="entry name" value="DUF4302"/>
</dbReference>
<protein>
    <recommendedName>
        <fullName evidence="3">DUF4302 domain-containing protein</fullName>
    </recommendedName>
</protein>
<keyword evidence="1" id="KW-0732">Signal</keyword>
<sequence length="457" mass="50334">MKAKFIYNYLLIPFIALLLGSCSSPEVEAKFDENATDRLSGRQKELNDLLLSSSEGWKAVYYTDSTQLGGWTHLFKFLPQGNVDMASDFSDTGTYRSQYNIQTGSTVSLVFTTKNKIHLLSDAANSPTSALYAKGYLGDFQFFYYGQQKNGDIIFKTNRNGHFLRFAKATAQDWTDLPKNVPVINGLAGDATSPLFRLLQINDGTTTKDYQFDYNALARFATGSSLDPAVKESYDFAFSFNPTGAFSKLPLEVKGQKLSNFTFDPTSKSFTATGTGGVSASIKYSNTPLSLTDDYKILQVANANVVYGHDRSILTAAATNSALFLSLFKDIEASMPAGTTLLRVQPWFSTPNGSYVEYRFSNAAGVLTRVYHFFTLSVDETKKVIILTPTPKWTSGATFASALPIPAPANLKAMDDQLMNPAGLYFKRENFTVGATNTVFTFTSASSPFRMTTWAFQ</sequence>
<dbReference type="Pfam" id="PF14135">
    <property type="entry name" value="DUF4302"/>
    <property type="match status" value="1"/>
</dbReference>
<evidence type="ECO:0000313" key="2">
    <source>
        <dbReference type="EMBL" id="BFM44975.1"/>
    </source>
</evidence>
<accession>A0AAT9H6A0</accession>